<keyword evidence="5" id="KW-0547">Nucleotide-binding</keyword>
<dbReference type="InterPro" id="IPR027417">
    <property type="entry name" value="P-loop_NTPase"/>
</dbReference>
<evidence type="ECO:0000313" key="13">
    <source>
        <dbReference type="RefSeq" id="XP_025833386.1"/>
    </source>
</evidence>
<evidence type="ECO:0000256" key="2">
    <source>
        <dbReference type="ARBA" id="ARBA00005334"/>
    </source>
</evidence>
<dbReference type="GO" id="GO:0005737">
    <property type="term" value="C:cytoplasm"/>
    <property type="evidence" value="ECO:0007669"/>
    <property type="project" value="UniProtKB-ARBA"/>
</dbReference>
<dbReference type="Pfam" id="PF14629">
    <property type="entry name" value="ORC4_C"/>
    <property type="match status" value="1"/>
</dbReference>
<keyword evidence="7 9" id="KW-0238">DNA-binding</keyword>
<dbReference type="PIRSF" id="PIRSF007858">
    <property type="entry name" value="ORC4"/>
    <property type="match status" value="1"/>
</dbReference>
<dbReference type="InterPro" id="IPR003959">
    <property type="entry name" value="ATPase_AAA_core"/>
</dbReference>
<dbReference type="AlphaFoldDB" id="A0A7F5RBN3"/>
<evidence type="ECO:0000259" key="11">
    <source>
        <dbReference type="Pfam" id="PF14629"/>
    </source>
</evidence>
<accession>A0A7F5RBN3</accession>
<dbReference type="Gene3D" id="3.40.50.300">
    <property type="entry name" value="P-loop containing nucleotide triphosphate hydrolases"/>
    <property type="match status" value="1"/>
</dbReference>
<protein>
    <recommendedName>
        <fullName evidence="3 9">Origin recognition complex subunit 4</fullName>
    </recommendedName>
</protein>
<dbReference type="OrthoDB" id="343623at2759"/>
<dbReference type="SUPFAM" id="SSF52540">
    <property type="entry name" value="P-loop containing nucleoside triphosphate hydrolases"/>
    <property type="match status" value="1"/>
</dbReference>
<dbReference type="GeneID" id="108738533"/>
<keyword evidence="8 9" id="KW-0539">Nucleus</keyword>
<evidence type="ECO:0000313" key="12">
    <source>
        <dbReference type="Proteomes" id="UP000192223"/>
    </source>
</evidence>
<dbReference type="GO" id="GO:0006270">
    <property type="term" value="P:DNA replication initiation"/>
    <property type="evidence" value="ECO:0007669"/>
    <property type="project" value="TreeGrafter"/>
</dbReference>
<dbReference type="KEGG" id="apln:108738533"/>
<evidence type="ECO:0000256" key="9">
    <source>
        <dbReference type="PIRNR" id="PIRNR007858"/>
    </source>
</evidence>
<evidence type="ECO:0000256" key="8">
    <source>
        <dbReference type="ARBA" id="ARBA00023242"/>
    </source>
</evidence>
<dbReference type="PANTHER" id="PTHR12087">
    <property type="entry name" value="ORIGIN RECOGNITION COMPLEX SUBUNIT 4"/>
    <property type="match status" value="1"/>
</dbReference>
<dbReference type="CTD" id="5000"/>
<feature type="domain" description="Origin recognition complex subunit 4 C-terminal" evidence="11">
    <location>
        <begin position="218"/>
        <end position="401"/>
    </location>
</feature>
<dbReference type="Proteomes" id="UP000192223">
    <property type="component" value="Unplaced"/>
</dbReference>
<dbReference type="InterPro" id="IPR016527">
    <property type="entry name" value="ORC4"/>
</dbReference>
<evidence type="ECO:0000256" key="7">
    <source>
        <dbReference type="ARBA" id="ARBA00023125"/>
    </source>
</evidence>
<keyword evidence="12" id="KW-1185">Reference proteome</keyword>
<gene>
    <name evidence="13" type="primary">LOC108738533</name>
</gene>
<keyword evidence="4 9" id="KW-0235">DNA replication</keyword>
<feature type="domain" description="ATPase AAA-type core" evidence="10">
    <location>
        <begin position="49"/>
        <end position="198"/>
    </location>
</feature>
<comment type="function">
    <text evidence="9">Component of the origin recognition complex (ORC) that binds origins of replication.</text>
</comment>
<evidence type="ECO:0000256" key="4">
    <source>
        <dbReference type="ARBA" id="ARBA00022705"/>
    </source>
</evidence>
<dbReference type="RefSeq" id="XP_025833386.1">
    <property type="nucleotide sequence ID" value="XM_025977601.1"/>
</dbReference>
<keyword evidence="6" id="KW-0067">ATP-binding</keyword>
<dbReference type="InParanoid" id="A0A7F5RBN3"/>
<organism evidence="12 13">
    <name type="scientific">Agrilus planipennis</name>
    <name type="common">Emerald ash borer</name>
    <name type="synonym">Agrilus marcopoli</name>
    <dbReference type="NCBI Taxonomy" id="224129"/>
    <lineage>
        <taxon>Eukaryota</taxon>
        <taxon>Metazoa</taxon>
        <taxon>Ecdysozoa</taxon>
        <taxon>Arthropoda</taxon>
        <taxon>Hexapoda</taxon>
        <taxon>Insecta</taxon>
        <taxon>Pterygota</taxon>
        <taxon>Neoptera</taxon>
        <taxon>Endopterygota</taxon>
        <taxon>Coleoptera</taxon>
        <taxon>Polyphaga</taxon>
        <taxon>Elateriformia</taxon>
        <taxon>Buprestoidea</taxon>
        <taxon>Buprestidae</taxon>
        <taxon>Agrilinae</taxon>
        <taxon>Agrilus</taxon>
    </lineage>
</organism>
<dbReference type="FunCoup" id="A0A7F5RBN3">
    <property type="interactions" value="2287"/>
</dbReference>
<dbReference type="InterPro" id="IPR032705">
    <property type="entry name" value="ORC4_C"/>
</dbReference>
<evidence type="ECO:0000259" key="10">
    <source>
        <dbReference type="Pfam" id="PF00004"/>
    </source>
</evidence>
<evidence type="ECO:0000256" key="5">
    <source>
        <dbReference type="ARBA" id="ARBA00022741"/>
    </source>
</evidence>
<comment type="subcellular location">
    <subcellularLocation>
        <location evidence="1 9">Nucleus</location>
    </subcellularLocation>
</comment>
<name>A0A7F5RBN3_AGRPL</name>
<evidence type="ECO:0000256" key="3">
    <source>
        <dbReference type="ARBA" id="ARBA00019083"/>
    </source>
</evidence>
<proteinExistence type="inferred from homology"/>
<dbReference type="GO" id="GO:0016887">
    <property type="term" value="F:ATP hydrolysis activity"/>
    <property type="evidence" value="ECO:0007669"/>
    <property type="project" value="InterPro"/>
</dbReference>
<evidence type="ECO:0000256" key="1">
    <source>
        <dbReference type="ARBA" id="ARBA00004123"/>
    </source>
</evidence>
<dbReference type="GO" id="GO:0005524">
    <property type="term" value="F:ATP binding"/>
    <property type="evidence" value="ECO:0007669"/>
    <property type="project" value="UniProtKB-KW"/>
</dbReference>
<dbReference type="PANTHER" id="PTHR12087:SF0">
    <property type="entry name" value="ORIGIN RECOGNITION COMPLEX SUBUNIT 4"/>
    <property type="match status" value="1"/>
</dbReference>
<dbReference type="Pfam" id="PF00004">
    <property type="entry name" value="AAA"/>
    <property type="match status" value="1"/>
</dbReference>
<evidence type="ECO:0000256" key="6">
    <source>
        <dbReference type="ARBA" id="ARBA00022840"/>
    </source>
</evidence>
<dbReference type="GO" id="GO:0003688">
    <property type="term" value="F:DNA replication origin binding"/>
    <property type="evidence" value="ECO:0007669"/>
    <property type="project" value="TreeGrafter"/>
</dbReference>
<reference evidence="13" key="1">
    <citation type="submission" date="2025-08" db="UniProtKB">
        <authorList>
            <consortium name="RefSeq"/>
        </authorList>
    </citation>
    <scope>IDENTIFICATION</scope>
    <source>
        <tissue evidence="13">Entire body</tissue>
    </source>
</reference>
<dbReference type="FunFam" id="3.40.50.300:FF:000649">
    <property type="entry name" value="Origin recognition complex subunit 4"/>
    <property type="match status" value="1"/>
</dbReference>
<sequence>MENCGRQIKQALKKKILRGIDIGGYVKERKIIFELLKRSIDNGESNSALLIGQRGSGKTTLVNNIIEELQNDISFEENCLLVRLNGLIHTDDKLALKSITIQMNLDNAVDGKVFGSFAENLAFLLACLKAGKKDISKSVIFILEEFDLFCAHHNQTLLYNLFDISQNAQTSVCVLGITCRLDVIELFEKRVKSRFSHRQIFIFMENNLDHRINCILNYLQISKNDTSLNKNVIKNWNNHLLVITEDKNFKNLMQRLLDIDLTERSLKTILISVVSQLSPQNPKLKVEMFQEQMKEFERDDTVAILGSLSALELCLLIAMKHHVEIYDNQAFNFEMIYTRYMKFVGANSNVQAVPRPVVMKAFEHIQNIELIAPCSNTTFKLQKDYQPFRLHLTSDQIMDAVKNVPHLPTELVQWANSSLV</sequence>
<comment type="similarity">
    <text evidence="2 9">Belongs to the ORC4 family.</text>
</comment>
<dbReference type="GO" id="GO:0005664">
    <property type="term" value="C:nuclear origin of replication recognition complex"/>
    <property type="evidence" value="ECO:0007669"/>
    <property type="project" value="TreeGrafter"/>
</dbReference>